<proteinExistence type="predicted"/>
<sequence>MLQRLFKQTFIYGLATVLPRILTFLLTPFFITQLKSAEDYGLYSLIMAFMVLGNVVLSYGMETAFFRFINKKENSKEVLQTGLTSLFVSTLIFCLLGNIFASHISSLLEINLIYIRFIIAILSLDALVVIPFAALRQEGKSIKYGIIKIVNVVINVVSVVVFFLVFAKLDPNNSNWINDILYQKNKVHYIFTANVIASFVTFLVFIPMYFNTKLKFNSVLFKQMFRYALPILIAGIAFSVNEVFDKIILKYLLPENIAERTIGIYAACYKMGVFMSLFITAFKLGVEPFFFHHAEQKNAKKTYADITLYFTILGSFILLFILVYTDWLKYILIPNKEYWEALVIVPFILLGNLCLGIYHNLSVWYKVSDQTNYGAIISSLGAIITLTLNFWLIPEIGYKGAAIATLAAYSVMMFTSYFIGRKKYPIPYNLKKIGLYLGLSVTFGFTSFYIFNRNILIGTLLLLLFLGIIYIKEKKEIIKLVQAS</sequence>
<dbReference type="Proteomes" id="UP000356253">
    <property type="component" value="Unassembled WGS sequence"/>
</dbReference>
<protein>
    <submittedName>
        <fullName evidence="1">Uncharacterized protein</fullName>
    </submittedName>
</protein>
<dbReference type="EMBL" id="CABVMM010000013">
    <property type="protein sequence ID" value="VVV01928.1"/>
    <property type="molecule type" value="Genomic_DNA"/>
</dbReference>
<organism evidence="1 2">
    <name type="scientific">Mesonia oceanica</name>
    <dbReference type="NCBI Taxonomy" id="2687242"/>
    <lineage>
        <taxon>Bacteria</taxon>
        <taxon>Pseudomonadati</taxon>
        <taxon>Bacteroidota</taxon>
        <taxon>Flavobacteriia</taxon>
        <taxon>Flavobacteriales</taxon>
        <taxon>Flavobacteriaceae</taxon>
        <taxon>Mesonia</taxon>
    </lineage>
</organism>
<evidence type="ECO:0000313" key="1">
    <source>
        <dbReference type="EMBL" id="VVV01928.1"/>
    </source>
</evidence>
<name>A0AC61YDM0_9FLAO</name>
<evidence type="ECO:0000313" key="2">
    <source>
        <dbReference type="Proteomes" id="UP000356253"/>
    </source>
</evidence>
<accession>A0AC61YDM0</accession>
<comment type="caution">
    <text evidence="1">The sequence shown here is derived from an EMBL/GenBank/DDBJ whole genome shotgun (WGS) entry which is preliminary data.</text>
</comment>
<gene>
    <name evidence="1" type="ORF">FVB9532_03223</name>
</gene>
<reference evidence="1" key="1">
    <citation type="submission" date="2019-09" db="EMBL/GenBank/DDBJ databases">
        <authorList>
            <person name="Rodrigo-Torres L."/>
            <person name="Arahal R. D."/>
            <person name="Lucena T."/>
        </authorList>
    </citation>
    <scope>NUCLEOTIDE SEQUENCE</scope>
    <source>
        <strain evidence="1">ISS653</strain>
    </source>
</reference>
<keyword evidence="2" id="KW-1185">Reference proteome</keyword>